<proteinExistence type="inferred from homology"/>
<dbReference type="EMBL" id="CAFBLF010000138">
    <property type="protein sequence ID" value="CAB4870764.1"/>
    <property type="molecule type" value="Genomic_DNA"/>
</dbReference>
<evidence type="ECO:0000313" key="9">
    <source>
        <dbReference type="EMBL" id="CAB4624086.1"/>
    </source>
</evidence>
<feature type="domain" description="Isochorismatase-like" evidence="8">
    <location>
        <begin position="4"/>
        <end position="186"/>
    </location>
</feature>
<dbReference type="InterPro" id="IPR000868">
    <property type="entry name" value="Isochorismatase-like_dom"/>
</dbReference>
<reference evidence="11" key="1">
    <citation type="submission" date="2020-05" db="EMBL/GenBank/DDBJ databases">
        <authorList>
            <person name="Chiriac C."/>
            <person name="Salcher M."/>
            <person name="Ghai R."/>
            <person name="Kavagutti S V."/>
        </authorList>
    </citation>
    <scope>NUCLEOTIDE SEQUENCE</scope>
</reference>
<dbReference type="AlphaFoldDB" id="A0A6J7DQ20"/>
<comment type="similarity">
    <text evidence="1">Belongs to the isochorismatase family.</text>
</comment>
<dbReference type="InterPro" id="IPR036380">
    <property type="entry name" value="Isochorismatase-like_sf"/>
</dbReference>
<dbReference type="Pfam" id="PF00857">
    <property type="entry name" value="Isochorismatase"/>
    <property type="match status" value="1"/>
</dbReference>
<evidence type="ECO:0000256" key="1">
    <source>
        <dbReference type="ARBA" id="ARBA00006336"/>
    </source>
</evidence>
<evidence type="ECO:0000313" key="10">
    <source>
        <dbReference type="EMBL" id="CAB4866993.1"/>
    </source>
</evidence>
<comment type="pathway">
    <text evidence="5">Cofactor biosynthesis; nicotinate biosynthesis; nicotinate from nicotinamide: step 1/1.</text>
</comment>
<dbReference type="PANTHER" id="PTHR11080">
    <property type="entry name" value="PYRAZINAMIDASE/NICOTINAMIDASE"/>
    <property type="match status" value="1"/>
</dbReference>
<keyword evidence="4" id="KW-0378">Hydrolase</keyword>
<evidence type="ECO:0000256" key="7">
    <source>
        <dbReference type="ARBA" id="ARBA00043224"/>
    </source>
</evidence>
<dbReference type="GO" id="GO:0019363">
    <property type="term" value="P:pyridine nucleotide biosynthetic process"/>
    <property type="evidence" value="ECO:0007669"/>
    <property type="project" value="UniProtKB-KW"/>
</dbReference>
<keyword evidence="2" id="KW-0662">Pyridine nucleotide biosynthesis</keyword>
<dbReference type="EMBL" id="CAFBLO010000042">
    <property type="protein sequence ID" value="CAB4866993.1"/>
    <property type="molecule type" value="Genomic_DNA"/>
</dbReference>
<dbReference type="InterPro" id="IPR052347">
    <property type="entry name" value="Isochorismatase_Nicotinamidase"/>
</dbReference>
<dbReference type="GO" id="GO:0008936">
    <property type="term" value="F:nicotinamidase activity"/>
    <property type="evidence" value="ECO:0007669"/>
    <property type="project" value="UniProtKB-EC"/>
</dbReference>
<evidence type="ECO:0000259" key="8">
    <source>
        <dbReference type="Pfam" id="PF00857"/>
    </source>
</evidence>
<dbReference type="EMBL" id="CAEZVJ010000021">
    <property type="protein sequence ID" value="CAB4624086.1"/>
    <property type="molecule type" value="Genomic_DNA"/>
</dbReference>
<evidence type="ECO:0000256" key="6">
    <source>
        <dbReference type="ARBA" id="ARBA00039017"/>
    </source>
</evidence>
<keyword evidence="3" id="KW-0479">Metal-binding</keyword>
<dbReference type="PANTHER" id="PTHR11080:SF2">
    <property type="entry name" value="LD05707P"/>
    <property type="match status" value="1"/>
</dbReference>
<name>A0A6J7DQ20_9ZZZZ</name>
<dbReference type="Gene3D" id="3.40.50.850">
    <property type="entry name" value="Isochorismatase-like"/>
    <property type="match status" value="1"/>
</dbReference>
<protein>
    <recommendedName>
        <fullName evidence="6">nicotinamidase</fullName>
        <ecNumber evidence="6">3.5.1.19</ecNumber>
    </recommendedName>
    <alternativeName>
        <fullName evidence="7">Nicotinamide deamidase</fullName>
    </alternativeName>
</protein>
<evidence type="ECO:0000256" key="4">
    <source>
        <dbReference type="ARBA" id="ARBA00022801"/>
    </source>
</evidence>
<evidence type="ECO:0000256" key="2">
    <source>
        <dbReference type="ARBA" id="ARBA00022642"/>
    </source>
</evidence>
<evidence type="ECO:0000256" key="3">
    <source>
        <dbReference type="ARBA" id="ARBA00022723"/>
    </source>
</evidence>
<gene>
    <name evidence="9" type="ORF">UFOPK1961_00313</name>
    <name evidence="11" type="ORF">UFOPK3339_00883</name>
    <name evidence="10" type="ORF">UFOPK3364_00553</name>
</gene>
<dbReference type="GO" id="GO:0046872">
    <property type="term" value="F:metal ion binding"/>
    <property type="evidence" value="ECO:0007669"/>
    <property type="project" value="UniProtKB-KW"/>
</dbReference>
<dbReference type="EC" id="3.5.1.19" evidence="6"/>
<evidence type="ECO:0000313" key="11">
    <source>
        <dbReference type="EMBL" id="CAB4870764.1"/>
    </source>
</evidence>
<sequence>MTNVLIVVDVQNDFTEGGSLGVKGGNVTATSITAYIRAHKSDYSRVIASRDWHSPDGDNGGHFAAKPDMVTTWPSHCVQGTTGAAYNPGLESELIDIQIYKGDGHPAYSAFEGHTPGGASLHDVLRKAKADHLDIVGIATDHCVRATALDAIAKGYTVTVLADLCVGVAPVTTIAAVAEMSAAGVNIRFSSHHES</sequence>
<organism evidence="11">
    <name type="scientific">freshwater metagenome</name>
    <dbReference type="NCBI Taxonomy" id="449393"/>
    <lineage>
        <taxon>unclassified sequences</taxon>
        <taxon>metagenomes</taxon>
        <taxon>ecological metagenomes</taxon>
    </lineage>
</organism>
<evidence type="ECO:0000256" key="5">
    <source>
        <dbReference type="ARBA" id="ARBA00037900"/>
    </source>
</evidence>
<accession>A0A6J7DQ20</accession>
<dbReference type="SUPFAM" id="SSF52499">
    <property type="entry name" value="Isochorismatase-like hydrolases"/>
    <property type="match status" value="1"/>
</dbReference>